<evidence type="ECO:0000256" key="14">
    <source>
        <dbReference type="ARBA" id="ARBA00023004"/>
    </source>
</evidence>
<dbReference type="InterPro" id="IPR017941">
    <property type="entry name" value="Rieske_2Fe-2S"/>
</dbReference>
<evidence type="ECO:0000256" key="19">
    <source>
        <dbReference type="ARBA" id="ARBA00032409"/>
    </source>
</evidence>
<dbReference type="InterPro" id="IPR045603">
    <property type="entry name" value="QcrA_N"/>
</dbReference>
<name>A0A4U6QJQ4_9ACTN</name>
<evidence type="ECO:0000256" key="6">
    <source>
        <dbReference type="ARBA" id="ARBA00022475"/>
    </source>
</evidence>
<accession>A0A4U6QJQ4</accession>
<dbReference type="GO" id="GO:0004497">
    <property type="term" value="F:monooxygenase activity"/>
    <property type="evidence" value="ECO:0007669"/>
    <property type="project" value="UniProtKB-ARBA"/>
</dbReference>
<dbReference type="PANTHER" id="PTHR10134">
    <property type="entry name" value="CYTOCHROME B-C1 COMPLEX SUBUNIT RIESKE, MITOCHONDRIAL"/>
    <property type="match status" value="1"/>
</dbReference>
<dbReference type="Proteomes" id="UP000306985">
    <property type="component" value="Unassembled WGS sequence"/>
</dbReference>
<keyword evidence="8 20" id="KW-0812">Transmembrane</keyword>
<keyword evidence="16 20" id="KW-0472">Membrane</keyword>
<keyword evidence="7" id="KW-0679">Respiratory chain</keyword>
<protein>
    <recommendedName>
        <fullName evidence="4">Cytochrome bc1 complex Rieske iron-sulfur subunit</fullName>
    </recommendedName>
    <alternativeName>
        <fullName evidence="18">Cytochrome bc1 reductase complex subunit QcrA</fullName>
    </alternativeName>
    <alternativeName>
        <fullName evidence="19">Rieske iron-sulfur protein</fullName>
    </alternativeName>
</protein>
<evidence type="ECO:0000256" key="7">
    <source>
        <dbReference type="ARBA" id="ARBA00022660"/>
    </source>
</evidence>
<evidence type="ECO:0000256" key="20">
    <source>
        <dbReference type="SAM" id="Phobius"/>
    </source>
</evidence>
<keyword evidence="5" id="KW-0813">Transport</keyword>
<evidence type="ECO:0000313" key="23">
    <source>
        <dbReference type="Proteomes" id="UP000306985"/>
    </source>
</evidence>
<dbReference type="SUPFAM" id="SSF50022">
    <property type="entry name" value="ISP domain"/>
    <property type="match status" value="1"/>
</dbReference>
<dbReference type="OrthoDB" id="9802613at2"/>
<feature type="transmembrane region" description="Helical" evidence="20">
    <location>
        <begin position="168"/>
        <end position="188"/>
    </location>
</feature>
<dbReference type="InterPro" id="IPR014349">
    <property type="entry name" value="Rieske_Fe-S_prot"/>
</dbReference>
<evidence type="ECO:0000256" key="17">
    <source>
        <dbReference type="ARBA" id="ARBA00023157"/>
    </source>
</evidence>
<sequence length="372" mass="40388">MSANKNVQIPSDDELKKMSVEERAALGMAMDGVELAEWGPRYVAGSPADKRAERQVAFWFLLAGALAVAFIVIFIWWPWQFVNYDDPGQLMYALYTPLIGLTLGGCILAFGIGVVALAKKIMPHEVAIQQRHQGMSPEADRQSLAAELVDVGDKAGLVKRRGVLKGSLVLAGGGLGLAAVVPVLGGFIKNPWAERADSPLWVTPWKPAADGTRVRLTQIDGTPVRPTDLEAGSMATVFPGVPGGAKASDAAVMLFRVRSDQQILIRDGQQGFQFGDYYAYSKICTHVGCPVSLYEQQTGRVLCPCHQSQFDLYAGMNPVFGPATRPLPQLPLELDDEGYFVARSDFVEAVGPGFWENGKFPAWYEEPKEATG</sequence>
<dbReference type="Pfam" id="PF19297">
    <property type="entry name" value="QcrA_N"/>
    <property type="match status" value="1"/>
</dbReference>
<evidence type="ECO:0000256" key="13">
    <source>
        <dbReference type="ARBA" id="ARBA00023002"/>
    </source>
</evidence>
<comment type="similarity">
    <text evidence="3">Belongs to the Rieske iron-sulfur protein family.</text>
</comment>
<keyword evidence="11" id="KW-0249">Electron transport</keyword>
<evidence type="ECO:0000256" key="5">
    <source>
        <dbReference type="ARBA" id="ARBA00022448"/>
    </source>
</evidence>
<dbReference type="Pfam" id="PF00355">
    <property type="entry name" value="Rieske"/>
    <property type="match status" value="1"/>
</dbReference>
<dbReference type="CDD" id="cd03467">
    <property type="entry name" value="Rieske"/>
    <property type="match status" value="1"/>
</dbReference>
<keyword evidence="23" id="KW-1185">Reference proteome</keyword>
<dbReference type="PROSITE" id="PS51296">
    <property type="entry name" value="RIESKE"/>
    <property type="match status" value="1"/>
</dbReference>
<keyword evidence="15" id="KW-0411">Iron-sulfur</keyword>
<evidence type="ECO:0000259" key="21">
    <source>
        <dbReference type="PROSITE" id="PS51296"/>
    </source>
</evidence>
<evidence type="ECO:0000256" key="8">
    <source>
        <dbReference type="ARBA" id="ARBA00022692"/>
    </source>
</evidence>
<evidence type="ECO:0000256" key="11">
    <source>
        <dbReference type="ARBA" id="ARBA00022982"/>
    </source>
</evidence>
<keyword evidence="6" id="KW-1003">Cell membrane</keyword>
<dbReference type="GO" id="GO:0005886">
    <property type="term" value="C:plasma membrane"/>
    <property type="evidence" value="ECO:0007669"/>
    <property type="project" value="UniProtKB-SubCell"/>
</dbReference>
<evidence type="ECO:0000256" key="1">
    <source>
        <dbReference type="ARBA" id="ARBA00002494"/>
    </source>
</evidence>
<organism evidence="22 23">
    <name type="scientific">Nakamurella flava</name>
    <dbReference type="NCBI Taxonomy" id="2576308"/>
    <lineage>
        <taxon>Bacteria</taxon>
        <taxon>Bacillati</taxon>
        <taxon>Actinomycetota</taxon>
        <taxon>Actinomycetes</taxon>
        <taxon>Nakamurellales</taxon>
        <taxon>Nakamurellaceae</taxon>
        <taxon>Nakamurella</taxon>
    </lineage>
</organism>
<feature type="transmembrane region" description="Helical" evidence="20">
    <location>
        <begin position="97"/>
        <end position="118"/>
    </location>
</feature>
<evidence type="ECO:0000256" key="18">
    <source>
        <dbReference type="ARBA" id="ARBA00029586"/>
    </source>
</evidence>
<dbReference type="GO" id="GO:0016705">
    <property type="term" value="F:oxidoreductase activity, acting on paired donors, with incorporation or reduction of molecular oxygen"/>
    <property type="evidence" value="ECO:0007669"/>
    <property type="project" value="UniProtKB-ARBA"/>
</dbReference>
<keyword evidence="10" id="KW-0479">Metal-binding</keyword>
<evidence type="ECO:0000313" key="22">
    <source>
        <dbReference type="EMBL" id="TKV60449.1"/>
    </source>
</evidence>
<feature type="transmembrane region" description="Helical" evidence="20">
    <location>
        <begin position="56"/>
        <end position="77"/>
    </location>
</feature>
<evidence type="ECO:0000256" key="2">
    <source>
        <dbReference type="ARBA" id="ARBA00004651"/>
    </source>
</evidence>
<keyword evidence="9" id="KW-0001">2Fe-2S</keyword>
<comment type="function">
    <text evidence="1">Iron-sulfur subunit of the cytochrome bc1 complex, an essential component of the respiratory electron transport chain required for ATP synthesis. The bc1 complex catalyzes the oxidation of menaquinol and the reduction of cytochrome c in the respiratory chain. The bc1 complex operates through a Q-cycle mechanism that couples electron transfer to generation of the proton gradient that drives ATP synthesis.</text>
</comment>
<dbReference type="InterPro" id="IPR036922">
    <property type="entry name" value="Rieske_2Fe-2S_sf"/>
</dbReference>
<evidence type="ECO:0000256" key="16">
    <source>
        <dbReference type="ARBA" id="ARBA00023136"/>
    </source>
</evidence>
<keyword evidence="17" id="KW-1015">Disulfide bond</keyword>
<keyword evidence="12 20" id="KW-1133">Transmembrane helix</keyword>
<gene>
    <name evidence="22" type="ORF">FDO65_01685</name>
</gene>
<evidence type="ECO:0000256" key="12">
    <source>
        <dbReference type="ARBA" id="ARBA00022989"/>
    </source>
</evidence>
<dbReference type="RefSeq" id="WP_137447753.1">
    <property type="nucleotide sequence ID" value="NZ_SZZH01000001.1"/>
</dbReference>
<evidence type="ECO:0000256" key="4">
    <source>
        <dbReference type="ARBA" id="ARBA00015816"/>
    </source>
</evidence>
<evidence type="ECO:0000256" key="10">
    <source>
        <dbReference type="ARBA" id="ARBA00022723"/>
    </source>
</evidence>
<dbReference type="GO" id="GO:0051537">
    <property type="term" value="F:2 iron, 2 sulfur cluster binding"/>
    <property type="evidence" value="ECO:0007669"/>
    <property type="project" value="UniProtKB-KW"/>
</dbReference>
<proteinExistence type="inferred from homology"/>
<comment type="caution">
    <text evidence="22">The sequence shown here is derived from an EMBL/GenBank/DDBJ whole genome shotgun (WGS) entry which is preliminary data.</text>
</comment>
<dbReference type="AlphaFoldDB" id="A0A4U6QJQ4"/>
<evidence type="ECO:0000256" key="3">
    <source>
        <dbReference type="ARBA" id="ARBA00010651"/>
    </source>
</evidence>
<dbReference type="GO" id="GO:0046872">
    <property type="term" value="F:metal ion binding"/>
    <property type="evidence" value="ECO:0007669"/>
    <property type="project" value="UniProtKB-KW"/>
</dbReference>
<dbReference type="Gene3D" id="2.102.10.10">
    <property type="entry name" value="Rieske [2Fe-2S] iron-sulphur domain"/>
    <property type="match status" value="1"/>
</dbReference>
<keyword evidence="13" id="KW-0560">Oxidoreductase</keyword>
<reference evidence="22 23" key="1">
    <citation type="submission" date="2019-05" db="EMBL/GenBank/DDBJ databases">
        <title>Nakamurella sp. N5BH11, whole genome shotgun sequence.</title>
        <authorList>
            <person name="Tuo L."/>
        </authorList>
    </citation>
    <scope>NUCLEOTIDE SEQUENCE [LARGE SCALE GENOMIC DNA]</scope>
    <source>
        <strain evidence="22 23">N5BH11</strain>
    </source>
</reference>
<evidence type="ECO:0000256" key="9">
    <source>
        <dbReference type="ARBA" id="ARBA00022714"/>
    </source>
</evidence>
<feature type="domain" description="Rieske" evidence="21">
    <location>
        <begin position="242"/>
        <end position="341"/>
    </location>
</feature>
<dbReference type="EMBL" id="SZZH01000001">
    <property type="protein sequence ID" value="TKV60449.1"/>
    <property type="molecule type" value="Genomic_DNA"/>
</dbReference>
<evidence type="ECO:0000256" key="15">
    <source>
        <dbReference type="ARBA" id="ARBA00023014"/>
    </source>
</evidence>
<keyword evidence="14" id="KW-0408">Iron</keyword>
<comment type="subcellular location">
    <subcellularLocation>
        <location evidence="2">Cell membrane</location>
        <topology evidence="2">Multi-pass membrane protein</topology>
    </subcellularLocation>
</comment>